<dbReference type="SUPFAM" id="SSF51703">
    <property type="entry name" value="Cobalamin (vitamin B12)-dependent enzymes"/>
    <property type="match status" value="1"/>
</dbReference>
<evidence type="ECO:0000259" key="1">
    <source>
        <dbReference type="Pfam" id="PF01642"/>
    </source>
</evidence>
<evidence type="ECO:0000313" key="2">
    <source>
        <dbReference type="EMBL" id="GAH78391.1"/>
    </source>
</evidence>
<gene>
    <name evidence="2" type="ORF">S03H2_67845</name>
</gene>
<organism evidence="2">
    <name type="scientific">marine sediment metagenome</name>
    <dbReference type="NCBI Taxonomy" id="412755"/>
    <lineage>
        <taxon>unclassified sequences</taxon>
        <taxon>metagenomes</taxon>
        <taxon>ecological metagenomes</taxon>
    </lineage>
</organism>
<dbReference type="Pfam" id="PF01642">
    <property type="entry name" value="MM_CoA_mutase"/>
    <property type="match status" value="1"/>
</dbReference>
<dbReference type="EMBL" id="BARU01044500">
    <property type="protein sequence ID" value="GAH78391.1"/>
    <property type="molecule type" value="Genomic_DNA"/>
</dbReference>
<dbReference type="GO" id="GO:0016866">
    <property type="term" value="F:intramolecular transferase activity"/>
    <property type="evidence" value="ECO:0007669"/>
    <property type="project" value="InterPro"/>
</dbReference>
<dbReference type="Gene3D" id="3.20.20.240">
    <property type="entry name" value="Methylmalonyl-CoA mutase"/>
    <property type="match status" value="1"/>
</dbReference>
<name>X1I7L1_9ZZZZ</name>
<comment type="caution">
    <text evidence="2">The sequence shown here is derived from an EMBL/GenBank/DDBJ whole genome shotgun (WGS) entry which is preliminary data.</text>
</comment>
<dbReference type="AlphaFoldDB" id="X1I7L1"/>
<accession>X1I7L1</accession>
<reference evidence="2" key="1">
    <citation type="journal article" date="2014" name="Front. Microbiol.">
        <title>High frequency of phylogenetically diverse reductive dehalogenase-homologous genes in deep subseafloor sedimentary metagenomes.</title>
        <authorList>
            <person name="Kawai M."/>
            <person name="Futagami T."/>
            <person name="Toyoda A."/>
            <person name="Takaki Y."/>
            <person name="Nishi S."/>
            <person name="Hori S."/>
            <person name="Arai W."/>
            <person name="Tsubouchi T."/>
            <person name="Morono Y."/>
            <person name="Uchiyama I."/>
            <person name="Ito T."/>
            <person name="Fujiyama A."/>
            <person name="Inagaki F."/>
            <person name="Takami H."/>
        </authorList>
    </citation>
    <scope>NUCLEOTIDE SEQUENCE</scope>
    <source>
        <strain evidence="2">Expedition CK06-06</strain>
    </source>
</reference>
<dbReference type="GO" id="GO:0031419">
    <property type="term" value="F:cobalamin binding"/>
    <property type="evidence" value="ECO:0007669"/>
    <property type="project" value="InterPro"/>
</dbReference>
<dbReference type="InterPro" id="IPR016176">
    <property type="entry name" value="Cbl-dep_enz_cat"/>
</dbReference>
<feature type="non-terminal residue" evidence="2">
    <location>
        <position position="1"/>
    </location>
</feature>
<protein>
    <recommendedName>
        <fullName evidence="1">Methylmalonyl-CoA mutase alpha/beta chain catalytic domain-containing protein</fullName>
    </recommendedName>
</protein>
<proteinExistence type="predicted"/>
<dbReference type="InterPro" id="IPR006099">
    <property type="entry name" value="MeMalonylCoA_mutase_a/b_cat"/>
</dbReference>
<feature type="domain" description="Methylmalonyl-CoA mutase alpha/beta chain catalytic" evidence="1">
    <location>
        <begin position="2"/>
        <end position="71"/>
    </location>
</feature>
<sequence>LQVDPAIEAEQNHRLARQRERRDSSRVSELLIHLETGARDQENLIPLFIECVENNITLGEICGTLRQIWGEYQPPAWV</sequence>